<keyword evidence="5" id="KW-0249">Electron transport</keyword>
<feature type="domain" description="2Fe-2S ferredoxin-type" evidence="11">
    <location>
        <begin position="95"/>
        <end position="186"/>
    </location>
</feature>
<evidence type="ECO:0000256" key="6">
    <source>
        <dbReference type="ARBA" id="ARBA00023004"/>
    </source>
</evidence>
<dbReference type="Proteomes" id="UP000263012">
    <property type="component" value="Chromosome"/>
</dbReference>
<feature type="compositionally biased region" description="Basic and acidic residues" evidence="9">
    <location>
        <begin position="1"/>
        <end position="13"/>
    </location>
</feature>
<dbReference type="InterPro" id="IPR012675">
    <property type="entry name" value="Beta-grasp_dom_sf"/>
</dbReference>
<feature type="domain" description="2Fe-2S ferredoxin-type" evidence="11">
    <location>
        <begin position="203"/>
        <end position="292"/>
    </location>
</feature>
<dbReference type="CDD" id="cd00207">
    <property type="entry name" value="fer2"/>
    <property type="match status" value="2"/>
</dbReference>
<dbReference type="KEGG" id="hdf:AArcSl_2752"/>
<evidence type="ECO:0000259" key="11">
    <source>
        <dbReference type="PROSITE" id="PS51085"/>
    </source>
</evidence>
<feature type="region of interest" description="Disordered" evidence="9">
    <location>
        <begin position="59"/>
        <end position="90"/>
    </location>
</feature>
<evidence type="ECO:0000256" key="4">
    <source>
        <dbReference type="ARBA" id="ARBA00022723"/>
    </source>
</evidence>
<keyword evidence="10" id="KW-0472">Membrane</keyword>
<keyword evidence="2" id="KW-0813">Transport</keyword>
<dbReference type="PANTHER" id="PTHR43112:SF3">
    <property type="entry name" value="FERREDOXIN-2, CHLOROPLASTIC"/>
    <property type="match status" value="1"/>
</dbReference>
<keyword evidence="13" id="KW-1185">Reference proteome</keyword>
<keyword evidence="6" id="KW-0408">Iron</keyword>
<dbReference type="SUPFAM" id="SSF54292">
    <property type="entry name" value="2Fe-2S ferredoxin-like"/>
    <property type="match status" value="2"/>
</dbReference>
<name>A0A343TMP5_9EURY</name>
<keyword evidence="10" id="KW-0812">Transmembrane</keyword>
<evidence type="ECO:0000256" key="9">
    <source>
        <dbReference type="SAM" id="MobiDB-lite"/>
    </source>
</evidence>
<dbReference type="RefSeq" id="WP_119820510.1">
    <property type="nucleotide sequence ID" value="NZ_CP025066.1"/>
</dbReference>
<evidence type="ECO:0000256" key="3">
    <source>
        <dbReference type="ARBA" id="ARBA00022714"/>
    </source>
</evidence>
<dbReference type="InterPro" id="IPR001041">
    <property type="entry name" value="2Fe-2S_ferredoxin-type"/>
</dbReference>
<comment type="similarity">
    <text evidence="1">Belongs to the 2Fe2S plant-type ferredoxin family.</text>
</comment>
<accession>A0A343TMP5</accession>
<feature type="compositionally biased region" description="Acidic residues" evidence="9">
    <location>
        <begin position="67"/>
        <end position="90"/>
    </location>
</feature>
<evidence type="ECO:0000256" key="2">
    <source>
        <dbReference type="ARBA" id="ARBA00022448"/>
    </source>
</evidence>
<gene>
    <name evidence="12" type="ORF">AArcSl_2752</name>
</gene>
<keyword evidence="4" id="KW-0479">Metal-binding</keyword>
<evidence type="ECO:0000256" key="1">
    <source>
        <dbReference type="ARBA" id="ARBA00007874"/>
    </source>
</evidence>
<feature type="region of interest" description="Disordered" evidence="9">
    <location>
        <begin position="1"/>
        <end position="27"/>
    </location>
</feature>
<dbReference type="AlphaFoldDB" id="A0A343TMP5"/>
<dbReference type="InterPro" id="IPR006058">
    <property type="entry name" value="2Fe2S_fd_BS"/>
</dbReference>
<evidence type="ECO:0000256" key="5">
    <source>
        <dbReference type="ARBA" id="ARBA00022982"/>
    </source>
</evidence>
<dbReference type="PROSITE" id="PS00197">
    <property type="entry name" value="2FE2S_FER_1"/>
    <property type="match status" value="2"/>
</dbReference>
<dbReference type="Gene3D" id="3.10.20.30">
    <property type="match status" value="2"/>
</dbReference>
<dbReference type="Pfam" id="PF00111">
    <property type="entry name" value="Fer2"/>
    <property type="match status" value="2"/>
</dbReference>
<dbReference type="PANTHER" id="PTHR43112">
    <property type="entry name" value="FERREDOXIN"/>
    <property type="match status" value="1"/>
</dbReference>
<evidence type="ECO:0000313" key="13">
    <source>
        <dbReference type="Proteomes" id="UP000263012"/>
    </source>
</evidence>
<evidence type="ECO:0000256" key="8">
    <source>
        <dbReference type="ARBA" id="ARBA00034078"/>
    </source>
</evidence>
<protein>
    <submittedName>
        <fullName evidence="12">Ferredoxin</fullName>
    </submittedName>
</protein>
<dbReference type="EMBL" id="CP025066">
    <property type="protein sequence ID" value="AUX10367.1"/>
    <property type="molecule type" value="Genomic_DNA"/>
</dbReference>
<proteinExistence type="inferred from homology"/>
<dbReference type="PROSITE" id="PS51085">
    <property type="entry name" value="2FE2S_FER_2"/>
    <property type="match status" value="2"/>
</dbReference>
<evidence type="ECO:0000256" key="10">
    <source>
        <dbReference type="SAM" id="Phobius"/>
    </source>
</evidence>
<dbReference type="GeneID" id="71812039"/>
<evidence type="ECO:0000256" key="7">
    <source>
        <dbReference type="ARBA" id="ARBA00023014"/>
    </source>
</evidence>
<keyword evidence="10" id="KW-1133">Transmembrane helix</keyword>
<feature type="transmembrane region" description="Helical" evidence="10">
    <location>
        <begin position="32"/>
        <end position="52"/>
    </location>
</feature>
<evidence type="ECO:0000313" key="12">
    <source>
        <dbReference type="EMBL" id="AUX10367.1"/>
    </source>
</evidence>
<dbReference type="GO" id="GO:0046872">
    <property type="term" value="F:metal ion binding"/>
    <property type="evidence" value="ECO:0007669"/>
    <property type="project" value="UniProtKB-KW"/>
</dbReference>
<dbReference type="GO" id="GO:0051537">
    <property type="term" value="F:2 iron, 2 sulfur cluster binding"/>
    <property type="evidence" value="ECO:0007669"/>
    <property type="project" value="UniProtKB-KW"/>
</dbReference>
<comment type="cofactor">
    <cofactor evidence="8">
        <name>[2Fe-2S] cluster</name>
        <dbReference type="ChEBI" id="CHEBI:190135"/>
    </cofactor>
</comment>
<reference evidence="13" key="1">
    <citation type="submission" date="2017-11" db="EMBL/GenBank/DDBJ databases">
        <title>Phenotypic and genomic properties of facultatively anaerobic sulfur-reducing natronoarchaea from hypersaline soda lakes.</title>
        <authorList>
            <person name="Sorokin D.Y."/>
            <person name="Kublanov I.V."/>
            <person name="Roman P."/>
            <person name="Sinninghe Damste J.S."/>
            <person name="Golyshin P.N."/>
            <person name="Rojo D."/>
            <person name="Ciordia S."/>
            <person name="Mena M.D.C."/>
            <person name="Ferrer M."/>
            <person name="Messina E."/>
            <person name="Smedile F."/>
            <person name="La Spada G."/>
            <person name="La Cono V."/>
            <person name="Yakimov M.M."/>
        </authorList>
    </citation>
    <scope>NUCLEOTIDE SEQUENCE [LARGE SCALE GENOMIC DNA]</scope>
    <source>
        <strain evidence="13">AArc-Sl</strain>
    </source>
</reference>
<keyword evidence="7" id="KW-0411">Iron-sulfur</keyword>
<sequence>MSSDDHERQRPDDTSTSEGCDGGDCPRTKRRLLLKSAAAGGTVALAGCLGMFEVPEEKRYVGRSDPPDAEPDPDPDPDEDEEPDEDEDPDEAQAFDVNFLRDETVVNISEDQDLLNAGEEAGLDLPYQCRTGVCGVCKAKTNRDATEVQEMDGNQYLDDEEIAEGYLLTCVSYPRADFPVDTHPDEGDDIWDDVDDDEDDATHAVEFQNNAATLDISEDETLLDAGLEEGLDLPYQCEVGVCGVCKAKTDGDANEVQEMDGNQYLDDDEIEDGYLLTCVSYPRADFSIDENP</sequence>
<keyword evidence="3" id="KW-0001">2Fe-2S</keyword>
<dbReference type="InterPro" id="IPR036010">
    <property type="entry name" value="2Fe-2S_ferredoxin-like_sf"/>
</dbReference>
<organism evidence="12 13">
    <name type="scientific">Halalkaliarchaeum desulfuricum</name>
    <dbReference type="NCBI Taxonomy" id="2055893"/>
    <lineage>
        <taxon>Archaea</taxon>
        <taxon>Methanobacteriati</taxon>
        <taxon>Methanobacteriota</taxon>
        <taxon>Stenosarchaea group</taxon>
        <taxon>Halobacteria</taxon>
        <taxon>Halobacteriales</taxon>
        <taxon>Haloferacaceae</taxon>
        <taxon>Halalkaliarchaeum</taxon>
    </lineage>
</organism>